<accession>A0A1I3DAB8</accession>
<comment type="similarity">
    <text evidence="1">Belongs to the thioesterase family.</text>
</comment>
<reference evidence="3 4" key="1">
    <citation type="submission" date="2016-10" db="EMBL/GenBank/DDBJ databases">
        <authorList>
            <person name="de Groot N.N."/>
        </authorList>
    </citation>
    <scope>NUCLEOTIDE SEQUENCE [LARGE SCALE GENOMIC DNA]</scope>
    <source>
        <strain evidence="3 4">CGMCC 1.11030</strain>
    </source>
</reference>
<gene>
    <name evidence="3" type="ORF">SAMN05216258_102476</name>
</gene>
<keyword evidence="3" id="KW-0378">Hydrolase</keyword>
<organism evidence="3 4">
    <name type="scientific">Albimonas pacifica</name>
    <dbReference type="NCBI Taxonomy" id="1114924"/>
    <lineage>
        <taxon>Bacteria</taxon>
        <taxon>Pseudomonadati</taxon>
        <taxon>Pseudomonadota</taxon>
        <taxon>Alphaproteobacteria</taxon>
        <taxon>Rhodobacterales</taxon>
        <taxon>Paracoccaceae</taxon>
        <taxon>Albimonas</taxon>
    </lineage>
</organism>
<proteinExistence type="inferred from homology"/>
<dbReference type="GO" id="GO:0016787">
    <property type="term" value="F:hydrolase activity"/>
    <property type="evidence" value="ECO:0007669"/>
    <property type="project" value="UniProtKB-KW"/>
</dbReference>
<dbReference type="GO" id="GO:0008610">
    <property type="term" value="P:lipid biosynthetic process"/>
    <property type="evidence" value="ECO:0007669"/>
    <property type="project" value="TreeGrafter"/>
</dbReference>
<protein>
    <submittedName>
        <fullName evidence="3">Medium-chain acyl-[acyl-carrier-protein] hydrolase</fullName>
    </submittedName>
</protein>
<evidence type="ECO:0000259" key="2">
    <source>
        <dbReference type="Pfam" id="PF00975"/>
    </source>
</evidence>
<name>A0A1I3DAB8_9RHOB</name>
<evidence type="ECO:0000313" key="3">
    <source>
        <dbReference type="EMBL" id="SFH83682.1"/>
    </source>
</evidence>
<dbReference type="SUPFAM" id="SSF53474">
    <property type="entry name" value="alpha/beta-Hydrolases"/>
    <property type="match status" value="1"/>
</dbReference>
<dbReference type="RefSeq" id="WP_092858559.1">
    <property type="nucleotide sequence ID" value="NZ_FOQH01000002.1"/>
</dbReference>
<evidence type="ECO:0000256" key="1">
    <source>
        <dbReference type="ARBA" id="ARBA00007169"/>
    </source>
</evidence>
<dbReference type="AlphaFoldDB" id="A0A1I3DAB8"/>
<dbReference type="InterPro" id="IPR012223">
    <property type="entry name" value="TEII"/>
</dbReference>
<dbReference type="Gene3D" id="3.40.50.1820">
    <property type="entry name" value="alpha/beta hydrolase"/>
    <property type="match status" value="1"/>
</dbReference>
<dbReference type="OrthoDB" id="8480037at2"/>
<dbReference type="PANTHER" id="PTHR11487:SF0">
    <property type="entry name" value="S-ACYL FATTY ACID SYNTHASE THIOESTERASE, MEDIUM CHAIN"/>
    <property type="match status" value="1"/>
</dbReference>
<dbReference type="Pfam" id="PF00975">
    <property type="entry name" value="Thioesterase"/>
    <property type="match status" value="1"/>
</dbReference>
<keyword evidence="4" id="KW-1185">Reference proteome</keyword>
<sequence>MSDARLICLPPAGAGPSLFRPWIAADARVEAPGLPGREGRFREPPAPDFDTLADRLAGELAPRLPPRYALFGYSMGGALAALLAERLARRGLPGPEALFVLGAHAPCRLGEGVARLHALDSAAFWAEIARLGGTPREILASPELRELFEPALRADFRLCAEFRPAPGAPRLACPVHVFLGEEDPLVGPDCLADWQASTDGPVRLHPIGGGHMLPPPAFAALHGRIRSLWAQP</sequence>
<dbReference type="STRING" id="1114924.SAMN05216258_102476"/>
<dbReference type="PANTHER" id="PTHR11487">
    <property type="entry name" value="THIOESTERASE"/>
    <property type="match status" value="1"/>
</dbReference>
<dbReference type="InterPro" id="IPR029058">
    <property type="entry name" value="AB_hydrolase_fold"/>
</dbReference>
<dbReference type="EMBL" id="FOQH01000002">
    <property type="protein sequence ID" value="SFH83682.1"/>
    <property type="molecule type" value="Genomic_DNA"/>
</dbReference>
<feature type="domain" description="Thioesterase" evidence="2">
    <location>
        <begin position="5"/>
        <end position="212"/>
    </location>
</feature>
<dbReference type="Proteomes" id="UP000199377">
    <property type="component" value="Unassembled WGS sequence"/>
</dbReference>
<evidence type="ECO:0000313" key="4">
    <source>
        <dbReference type="Proteomes" id="UP000199377"/>
    </source>
</evidence>
<dbReference type="InterPro" id="IPR001031">
    <property type="entry name" value="Thioesterase"/>
</dbReference>